<dbReference type="RefSeq" id="WP_209987599.1">
    <property type="nucleotide sequence ID" value="NZ_JAGINO010000022.1"/>
</dbReference>
<evidence type="ECO:0000313" key="3">
    <source>
        <dbReference type="Proteomes" id="UP001244552"/>
    </source>
</evidence>
<dbReference type="SUPFAM" id="SSF53756">
    <property type="entry name" value="UDP-Glycosyltransferase/glycogen phosphorylase"/>
    <property type="match status" value="1"/>
</dbReference>
<feature type="region of interest" description="Disordered" evidence="1">
    <location>
        <begin position="403"/>
        <end position="447"/>
    </location>
</feature>
<dbReference type="PANTHER" id="PTHR21015:SF28">
    <property type="entry name" value="SLL1722 PROTEIN"/>
    <property type="match status" value="1"/>
</dbReference>
<dbReference type="EMBL" id="JAUSVU010000020">
    <property type="protein sequence ID" value="MDQ0535735.1"/>
    <property type="molecule type" value="Genomic_DNA"/>
</dbReference>
<proteinExistence type="predicted"/>
<evidence type="ECO:0000313" key="2">
    <source>
        <dbReference type="EMBL" id="MDQ0535735.1"/>
    </source>
</evidence>
<evidence type="ECO:0000256" key="1">
    <source>
        <dbReference type="SAM" id="MobiDB-lite"/>
    </source>
</evidence>
<gene>
    <name evidence="2" type="ORF">QO018_004619</name>
</gene>
<name>A0ABU0MQI2_9PROT</name>
<accession>A0ABU0MQI2</accession>
<dbReference type="PANTHER" id="PTHR21015">
    <property type="entry name" value="UDP-N-ACETYLGLUCOSAMINE--N-ACETYLMURAMYL-(PENTAPEPTIDE) PYROPHOSPHORYL-UNDECAPRENOL N-ACETYLGLUCOSAMINE TRANSFERASE 1"/>
    <property type="match status" value="1"/>
</dbReference>
<dbReference type="Gene3D" id="3.40.50.2000">
    <property type="entry name" value="Glycogen Phosphorylase B"/>
    <property type="match status" value="1"/>
</dbReference>
<protein>
    <submittedName>
        <fullName evidence="2">Glycosyltransferase</fullName>
    </submittedName>
</protein>
<organism evidence="2 3">
    <name type="scientific">Azospirillum picis</name>
    <dbReference type="NCBI Taxonomy" id="488438"/>
    <lineage>
        <taxon>Bacteria</taxon>
        <taxon>Pseudomonadati</taxon>
        <taxon>Pseudomonadota</taxon>
        <taxon>Alphaproteobacteria</taxon>
        <taxon>Rhodospirillales</taxon>
        <taxon>Azospirillaceae</taxon>
        <taxon>Azospirillum</taxon>
    </lineage>
</organism>
<comment type="caution">
    <text evidence="2">The sequence shown here is derived from an EMBL/GenBank/DDBJ whole genome shotgun (WGS) entry which is preliminary data.</text>
</comment>
<keyword evidence="3" id="KW-1185">Reference proteome</keyword>
<reference evidence="2 3" key="1">
    <citation type="submission" date="2023-07" db="EMBL/GenBank/DDBJ databases">
        <title>Genomic Encyclopedia of Type Strains, Phase IV (KMG-IV): sequencing the most valuable type-strain genomes for metagenomic binning, comparative biology and taxonomic classification.</title>
        <authorList>
            <person name="Goeker M."/>
        </authorList>
    </citation>
    <scope>NUCLEOTIDE SEQUENCE [LARGE SCALE GENOMIC DNA]</scope>
    <source>
        <strain evidence="2 3">DSM 19922</strain>
    </source>
</reference>
<feature type="compositionally biased region" description="Low complexity" evidence="1">
    <location>
        <begin position="431"/>
        <end position="447"/>
    </location>
</feature>
<feature type="compositionally biased region" description="Low complexity" evidence="1">
    <location>
        <begin position="407"/>
        <end position="416"/>
    </location>
</feature>
<sequence length="447" mass="48835">MHQPLAGLRSPNRDRTPPRILLYSHDTFGLGHLRRSRTIAQALVSTFPGASALIITGSPVAGRFDFPERVDHVRLPGVVKLQDGGYTARNLGLPIEETTAIRAEIIRATARAFRPTLAIVDKEPTGLHGEFLPALEEMRAAGGTRVVLGLRDVLDAPEVLQPEWERKEALAAVARYYDQLWVYGLSEVYRPLDGLDLPEDIAARVRYTGYLRREGAEGGGRRQAGPYVLVTPGGGGDGAALVDWTIAAYEADPTLAPRALIVYGPFLDDVRKREFARRIRRLKGRVEALDFHSRMEELYAGAVGVVAMGGYNTFCEILSFDKPSVLAPRTRPRLEQRIRAEAAEALGLLRTLDHDRDGGDPRVMGEAIHALASQAPPSASPLPGLLDGLERIAELTCELLDWERSGEQSSEQSDGQCAGQPPGQRRAVTPLRRAAARLSRAAMGKRA</sequence>
<dbReference type="Proteomes" id="UP001244552">
    <property type="component" value="Unassembled WGS sequence"/>
</dbReference>